<keyword evidence="1" id="KW-0732">Signal</keyword>
<evidence type="ECO:0000256" key="1">
    <source>
        <dbReference type="SAM" id="SignalP"/>
    </source>
</evidence>
<protein>
    <submittedName>
        <fullName evidence="2">Uncharacterized protein</fullName>
    </submittedName>
</protein>
<sequence length="171" mass="17911">MFAFTTVFSLVATTITFVQSSPTIYPDVIPGPGFPTLESLNLTSKDLYTMKPPFNSSLNARSANFDAECFTFTTADISNTIACYNYLASIPNNACTVPGDNVVFCTAGDASIGGSNLHQTAGAASSPCVDVSYAVQWIFTNCVDGNGRVGGADAAFGNGDLVVGVYNVNWV</sequence>
<dbReference type="PANTHER" id="PTHR39603">
    <property type="entry name" value="CYANOVIRIN-N DOMAIN-CONTAINING PROTEIN"/>
    <property type="match status" value="1"/>
</dbReference>
<feature type="chain" id="PRO_5034426974" evidence="1">
    <location>
        <begin position="21"/>
        <end position="171"/>
    </location>
</feature>
<dbReference type="EMBL" id="JAFIQS010000004">
    <property type="protein sequence ID" value="KAG5169795.1"/>
    <property type="molecule type" value="Genomic_DNA"/>
</dbReference>
<dbReference type="AlphaFoldDB" id="A0A8H7XXI2"/>
<dbReference type="OrthoDB" id="2686356at2759"/>
<gene>
    <name evidence="2" type="ORF">JR316_004175</name>
</gene>
<name>A0A8H7XXI2_PSICU</name>
<dbReference type="PANTHER" id="PTHR39603:SF1">
    <property type="entry name" value="CYANOVIRIN-N DOMAIN-CONTAINING PROTEIN"/>
    <property type="match status" value="1"/>
</dbReference>
<organism evidence="2">
    <name type="scientific">Psilocybe cubensis</name>
    <name type="common">Psychedelic mushroom</name>
    <name type="synonym">Stropharia cubensis</name>
    <dbReference type="NCBI Taxonomy" id="181762"/>
    <lineage>
        <taxon>Eukaryota</taxon>
        <taxon>Fungi</taxon>
        <taxon>Dikarya</taxon>
        <taxon>Basidiomycota</taxon>
        <taxon>Agaricomycotina</taxon>
        <taxon>Agaricomycetes</taxon>
        <taxon>Agaricomycetidae</taxon>
        <taxon>Agaricales</taxon>
        <taxon>Agaricineae</taxon>
        <taxon>Strophariaceae</taxon>
        <taxon>Psilocybe</taxon>
    </lineage>
</organism>
<proteinExistence type="predicted"/>
<reference evidence="2" key="1">
    <citation type="submission" date="2021-02" db="EMBL/GenBank/DDBJ databases">
        <title>Psilocybe cubensis genome.</title>
        <authorList>
            <person name="Mckernan K.J."/>
            <person name="Crawford S."/>
            <person name="Trippe A."/>
            <person name="Kane L.T."/>
            <person name="Mclaughlin S."/>
        </authorList>
    </citation>
    <scope>NUCLEOTIDE SEQUENCE [LARGE SCALE GENOMIC DNA]</scope>
    <source>
        <strain evidence="2">MGC-MH-2018</strain>
    </source>
</reference>
<feature type="signal peptide" evidence="1">
    <location>
        <begin position="1"/>
        <end position="20"/>
    </location>
</feature>
<evidence type="ECO:0000313" key="2">
    <source>
        <dbReference type="EMBL" id="KAG5169795.1"/>
    </source>
</evidence>
<comment type="caution">
    <text evidence="2">The sequence shown here is derived from an EMBL/GenBank/DDBJ whole genome shotgun (WGS) entry which is preliminary data.</text>
</comment>
<accession>A0A8H7XXI2</accession>